<accession>A0A5C6FHY1</accession>
<dbReference type="EMBL" id="SJPZ01000003">
    <property type="protein sequence ID" value="TWU61113.1"/>
    <property type="molecule type" value="Genomic_DNA"/>
</dbReference>
<gene>
    <name evidence="1" type="ORF">V7x_54250</name>
</gene>
<dbReference type="Proteomes" id="UP000316476">
    <property type="component" value="Unassembled WGS sequence"/>
</dbReference>
<dbReference type="RefSeq" id="WP_197138487.1">
    <property type="nucleotide sequence ID" value="NZ_SJPZ01000003.1"/>
</dbReference>
<organism evidence="1 2">
    <name type="scientific">Crateriforma conspicua</name>
    <dbReference type="NCBI Taxonomy" id="2527996"/>
    <lineage>
        <taxon>Bacteria</taxon>
        <taxon>Pseudomonadati</taxon>
        <taxon>Planctomycetota</taxon>
        <taxon>Planctomycetia</taxon>
        <taxon>Planctomycetales</taxon>
        <taxon>Planctomycetaceae</taxon>
        <taxon>Crateriforma</taxon>
    </lineage>
</organism>
<proteinExistence type="predicted"/>
<evidence type="ECO:0000313" key="2">
    <source>
        <dbReference type="Proteomes" id="UP000316476"/>
    </source>
</evidence>
<comment type="caution">
    <text evidence="1">The sequence shown here is derived from an EMBL/GenBank/DDBJ whole genome shotgun (WGS) entry which is preliminary data.</text>
</comment>
<dbReference type="AlphaFoldDB" id="A0A5C6FHY1"/>
<name>A0A5C6FHY1_9PLAN</name>
<evidence type="ECO:0000313" key="1">
    <source>
        <dbReference type="EMBL" id="TWU61113.1"/>
    </source>
</evidence>
<protein>
    <submittedName>
        <fullName evidence="1">Uncharacterized protein</fullName>
    </submittedName>
</protein>
<reference evidence="1 2" key="1">
    <citation type="submission" date="2019-02" db="EMBL/GenBank/DDBJ databases">
        <title>Deep-cultivation of Planctomycetes and their phenomic and genomic characterization uncovers novel biology.</title>
        <authorList>
            <person name="Wiegand S."/>
            <person name="Jogler M."/>
            <person name="Boedeker C."/>
            <person name="Pinto D."/>
            <person name="Vollmers J."/>
            <person name="Rivas-Marin E."/>
            <person name="Kohn T."/>
            <person name="Peeters S.H."/>
            <person name="Heuer A."/>
            <person name="Rast P."/>
            <person name="Oberbeckmann S."/>
            <person name="Bunk B."/>
            <person name="Jeske O."/>
            <person name="Meyerdierks A."/>
            <person name="Storesund J.E."/>
            <person name="Kallscheuer N."/>
            <person name="Luecker S."/>
            <person name="Lage O.M."/>
            <person name="Pohl T."/>
            <person name="Merkel B.J."/>
            <person name="Hornburger P."/>
            <person name="Mueller R.-W."/>
            <person name="Bruemmer F."/>
            <person name="Labrenz M."/>
            <person name="Spormann A.M."/>
            <person name="Op Den Camp H."/>
            <person name="Overmann J."/>
            <person name="Amann R."/>
            <person name="Jetten M.S.M."/>
            <person name="Mascher T."/>
            <person name="Medema M.H."/>
            <person name="Devos D.P."/>
            <person name="Kaster A.-K."/>
            <person name="Ovreas L."/>
            <person name="Rohde M."/>
            <person name="Galperin M.Y."/>
            <person name="Jogler C."/>
        </authorList>
    </citation>
    <scope>NUCLEOTIDE SEQUENCE [LARGE SCALE GENOMIC DNA]</scope>
    <source>
        <strain evidence="1 2">V7</strain>
    </source>
</reference>
<sequence length="140" mass="15894">MPESKPKKRIEARVAQILNAKELVINVGSDHGVTHGQKFAILAESPIEIRDPETNMVLDSIDREKVRVEASEVRPRITICRTYRQFGSAFSALQSTKLVMEAMREARPETFRIEDDATPPPLTEEESYVKVNDRVRSVTE</sequence>